<dbReference type="AlphaFoldDB" id="A0AAV6U7W1"/>
<evidence type="ECO:0000313" key="1">
    <source>
        <dbReference type="EMBL" id="KAG8179705.1"/>
    </source>
</evidence>
<proteinExistence type="predicted"/>
<comment type="caution">
    <text evidence="1">The sequence shown here is derived from an EMBL/GenBank/DDBJ whole genome shotgun (WGS) entry which is preliminary data.</text>
</comment>
<dbReference type="Proteomes" id="UP000827092">
    <property type="component" value="Unassembled WGS sequence"/>
</dbReference>
<reference evidence="1 2" key="1">
    <citation type="journal article" date="2022" name="Nat. Ecol. Evol.">
        <title>A masculinizing supergene underlies an exaggerated male reproductive morph in a spider.</title>
        <authorList>
            <person name="Hendrickx F."/>
            <person name="De Corte Z."/>
            <person name="Sonet G."/>
            <person name="Van Belleghem S.M."/>
            <person name="Kostlbacher S."/>
            <person name="Vangestel C."/>
        </authorList>
    </citation>
    <scope>NUCLEOTIDE SEQUENCE [LARGE SCALE GENOMIC DNA]</scope>
    <source>
        <strain evidence="1">W744_W776</strain>
    </source>
</reference>
<evidence type="ECO:0000313" key="2">
    <source>
        <dbReference type="Proteomes" id="UP000827092"/>
    </source>
</evidence>
<dbReference type="EMBL" id="JAFNEN010000606">
    <property type="protein sequence ID" value="KAG8179705.1"/>
    <property type="molecule type" value="Genomic_DNA"/>
</dbReference>
<gene>
    <name evidence="1" type="ORF">JTE90_006611</name>
</gene>
<keyword evidence="2" id="KW-1185">Reference proteome</keyword>
<organism evidence="1 2">
    <name type="scientific">Oedothorax gibbosus</name>
    <dbReference type="NCBI Taxonomy" id="931172"/>
    <lineage>
        <taxon>Eukaryota</taxon>
        <taxon>Metazoa</taxon>
        <taxon>Ecdysozoa</taxon>
        <taxon>Arthropoda</taxon>
        <taxon>Chelicerata</taxon>
        <taxon>Arachnida</taxon>
        <taxon>Araneae</taxon>
        <taxon>Araneomorphae</taxon>
        <taxon>Entelegynae</taxon>
        <taxon>Araneoidea</taxon>
        <taxon>Linyphiidae</taxon>
        <taxon>Erigoninae</taxon>
        <taxon>Oedothorax</taxon>
    </lineage>
</organism>
<sequence>MSINSSEFRDSFQSSSKSTIVISHNWKSSSQTNSRASAKSRSHVLGDRNVTIERGMAVFLIGGLHSSSECVSFWSFVGTSFDEHCAVEFRALGRDITRDKAKF</sequence>
<protein>
    <submittedName>
        <fullName evidence="1">Uncharacterized protein</fullName>
    </submittedName>
</protein>
<name>A0AAV6U7W1_9ARAC</name>
<accession>A0AAV6U7W1</accession>